<name>A0A9N7YTA3_PLEPL</name>
<dbReference type="Proteomes" id="UP001153269">
    <property type="component" value="Unassembled WGS sequence"/>
</dbReference>
<dbReference type="EMBL" id="CADEAL010001879">
    <property type="protein sequence ID" value="CAB1436298.1"/>
    <property type="molecule type" value="Genomic_DNA"/>
</dbReference>
<keyword evidence="3" id="KW-1185">Reference proteome</keyword>
<feature type="region of interest" description="Disordered" evidence="1">
    <location>
        <begin position="1"/>
        <end position="75"/>
    </location>
</feature>
<dbReference type="AlphaFoldDB" id="A0A9N7YTA3"/>
<organism evidence="2 3">
    <name type="scientific">Pleuronectes platessa</name>
    <name type="common">European plaice</name>
    <dbReference type="NCBI Taxonomy" id="8262"/>
    <lineage>
        <taxon>Eukaryota</taxon>
        <taxon>Metazoa</taxon>
        <taxon>Chordata</taxon>
        <taxon>Craniata</taxon>
        <taxon>Vertebrata</taxon>
        <taxon>Euteleostomi</taxon>
        <taxon>Actinopterygii</taxon>
        <taxon>Neopterygii</taxon>
        <taxon>Teleostei</taxon>
        <taxon>Neoteleostei</taxon>
        <taxon>Acanthomorphata</taxon>
        <taxon>Carangaria</taxon>
        <taxon>Pleuronectiformes</taxon>
        <taxon>Pleuronectoidei</taxon>
        <taxon>Pleuronectidae</taxon>
        <taxon>Pleuronectes</taxon>
    </lineage>
</organism>
<evidence type="ECO:0000313" key="3">
    <source>
        <dbReference type="Proteomes" id="UP001153269"/>
    </source>
</evidence>
<evidence type="ECO:0000313" key="2">
    <source>
        <dbReference type="EMBL" id="CAB1436298.1"/>
    </source>
</evidence>
<evidence type="ECO:0000256" key="1">
    <source>
        <dbReference type="SAM" id="MobiDB-lite"/>
    </source>
</evidence>
<protein>
    <submittedName>
        <fullName evidence="2">Uncharacterized protein</fullName>
    </submittedName>
</protein>
<feature type="compositionally biased region" description="Polar residues" evidence="1">
    <location>
        <begin position="32"/>
        <end position="49"/>
    </location>
</feature>
<proteinExistence type="predicted"/>
<gene>
    <name evidence="2" type="ORF">PLEPLA_LOCUS24330</name>
</gene>
<reference evidence="2" key="1">
    <citation type="submission" date="2020-03" db="EMBL/GenBank/DDBJ databases">
        <authorList>
            <person name="Weist P."/>
        </authorList>
    </citation>
    <scope>NUCLEOTIDE SEQUENCE</scope>
</reference>
<accession>A0A9N7YTA3</accession>
<comment type="caution">
    <text evidence="2">The sequence shown here is derived from an EMBL/GenBank/DDBJ whole genome shotgun (WGS) entry which is preliminary data.</text>
</comment>
<sequence length="117" mass="12968">MATDSGPASTTIQNMDNGMEQISPKNTDHGKTTTTSRIMDNGKTQQPTKNADIGKETTTRRITDNSKSTSELLQSTEKKFEKELTLAVEIIGDEIVTMMDLLSEIQKNVRGGEWMPF</sequence>
<feature type="compositionally biased region" description="Polar residues" evidence="1">
    <location>
        <begin position="65"/>
        <end position="75"/>
    </location>
</feature>
<feature type="compositionally biased region" description="Basic and acidic residues" evidence="1">
    <location>
        <begin position="52"/>
        <end position="64"/>
    </location>
</feature>
<feature type="compositionally biased region" description="Polar residues" evidence="1">
    <location>
        <begin position="1"/>
        <end position="16"/>
    </location>
</feature>